<dbReference type="PANTHER" id="PTHR38443:SF2">
    <property type="entry name" value="NON-HEMOLYTIC ENTEROTOXIN LYTIC COMPONENT L1"/>
    <property type="match status" value="1"/>
</dbReference>
<dbReference type="Proteomes" id="UP001501508">
    <property type="component" value="Unassembled WGS sequence"/>
</dbReference>
<proteinExistence type="predicted"/>
<feature type="transmembrane region" description="Helical" evidence="2">
    <location>
        <begin position="596"/>
        <end position="615"/>
    </location>
</feature>
<keyword evidence="2" id="KW-0472">Membrane</keyword>
<sequence length="1086" mass="117172">MKTYDSAEALLERGPLSARFARLLSDREDSSLSLAPKESFRQDQKDALSAVAILDVSCGAILAQPIFDKLKAVPNLQAHQQTSKTLAESWRSEVRPKLFKVNDTIINFGTEFGALYQPLLERAELLNNPEKAKDAQAELIEGLIELLDLIKLQQKDVSEAKNKIAALSTAILKNQADINGDLTLIESSYQGDKGILADKKRLIESCEKAMNRDLAIIGAGATGAVVGGLVLAVGVFLWVESAGGSTPVIVIGLAMIGAGAGAAGYGIYDYNKSSSQKADALREVAVLDAQIAVATSLKGSVTGLLTHLQNADAALSKLNDAWGVLERDYNNLIDALRKTQGSVDKTKPLAFIVKANLEASKKHWDELLSDAKTIKQNLLAPIKVDTKALDTSDGKTPKFPDVPTEAPRLHASARMAVAPAAAELSLAGISAISESAYRPWIESTAQSLLGLQQEINALRQRTEIPDDVSRSQQSLGHLSEPALRSANAFLDVNEALSGQSPVLKETAALSDADLMHAAPALLQKIELLTNKASEVGKEAFERTLALDNEIDRLDGALQGWLDRMRAEKRYDESKLADAVRLKKDAESRKSSIKKDFWACLVGPLVCAAIAIEVAVRIRNAQSEINGYNQTIQDLDKSLSTLLQTTNTTTALTLNAAALGKSIDGGLKAITVIRNTIESIRTEASHTPFILRARLQALAEQLRGVANVKMMKSGNMLFAKTVGKDEPADALEDHLQTLFASSLLIHSSAGIISKQPKLVHVENLLRENQAQLAGHSLEWVTNSYHKVLGQFSSLKAIGRDFSALGAEVVRKIDNREMDEAVSGLEAMVESLGTFGNTRTGGGSLHPDTVALTIFLENIKNDQIIFGIVEEIIHNQFEGDKGVLAELEAAEKIYAEAVSAALEELVYNSTRVIGEHLVLGIVLGITIAVGQIELVAVEGPTVMYLIKKGTNIVLKKGSEAAGSAVKDKISKIESRGNDVGEYIEARNENLRKLCLTKSDLSVLKVLVNDVKTISRNSQIAVNQIGQIRSDVSRDIDELNYVKFGIQGTSAAKAKERLGLLVQKWGTVSQLAQRLEESYLESKQTAPVA</sequence>
<keyword evidence="1" id="KW-0175">Coiled coil</keyword>
<organism evidence="3 4">
    <name type="scientific">Ravibacter arvi</name>
    <dbReference type="NCBI Taxonomy" id="2051041"/>
    <lineage>
        <taxon>Bacteria</taxon>
        <taxon>Pseudomonadati</taxon>
        <taxon>Bacteroidota</taxon>
        <taxon>Cytophagia</taxon>
        <taxon>Cytophagales</taxon>
        <taxon>Spirosomataceae</taxon>
        <taxon>Ravibacter</taxon>
    </lineage>
</organism>
<evidence type="ECO:0000256" key="2">
    <source>
        <dbReference type="SAM" id="Phobius"/>
    </source>
</evidence>
<evidence type="ECO:0000313" key="3">
    <source>
        <dbReference type="EMBL" id="GAA4445124.1"/>
    </source>
</evidence>
<comment type="caution">
    <text evidence="3">The sequence shown here is derived from an EMBL/GenBank/DDBJ whole genome shotgun (WGS) entry which is preliminary data.</text>
</comment>
<dbReference type="EMBL" id="BAABEY010000033">
    <property type="protein sequence ID" value="GAA4445124.1"/>
    <property type="molecule type" value="Genomic_DNA"/>
</dbReference>
<keyword evidence="4" id="KW-1185">Reference proteome</keyword>
<keyword evidence="2" id="KW-0812">Transmembrane</keyword>
<dbReference type="Pfam" id="PF05791">
    <property type="entry name" value="Bacillus_HBL"/>
    <property type="match status" value="1"/>
</dbReference>
<gene>
    <name evidence="3" type="ORF">GCM10023091_36280</name>
</gene>
<dbReference type="SUPFAM" id="SSF58100">
    <property type="entry name" value="Bacterial hemolysins"/>
    <property type="match status" value="1"/>
</dbReference>
<dbReference type="PANTHER" id="PTHR38443">
    <property type="match status" value="1"/>
</dbReference>
<feature type="coiled-coil region" evidence="1">
    <location>
        <begin position="143"/>
        <end position="170"/>
    </location>
</feature>
<reference evidence="4" key="1">
    <citation type="journal article" date="2019" name="Int. J. Syst. Evol. Microbiol.">
        <title>The Global Catalogue of Microorganisms (GCM) 10K type strain sequencing project: providing services to taxonomists for standard genome sequencing and annotation.</title>
        <authorList>
            <consortium name="The Broad Institute Genomics Platform"/>
            <consortium name="The Broad Institute Genome Sequencing Center for Infectious Disease"/>
            <person name="Wu L."/>
            <person name="Ma J."/>
        </authorList>
    </citation>
    <scope>NUCLEOTIDE SEQUENCE [LARGE SCALE GENOMIC DNA]</scope>
    <source>
        <strain evidence="4">JCM 31920</strain>
    </source>
</reference>
<evidence type="ECO:0000313" key="4">
    <source>
        <dbReference type="Proteomes" id="UP001501508"/>
    </source>
</evidence>
<keyword evidence="2" id="KW-1133">Transmembrane helix</keyword>
<feature type="transmembrane region" description="Helical" evidence="2">
    <location>
        <begin position="214"/>
        <end position="239"/>
    </location>
</feature>
<dbReference type="InterPro" id="IPR008414">
    <property type="entry name" value="HBL"/>
</dbReference>
<evidence type="ECO:0000256" key="1">
    <source>
        <dbReference type="SAM" id="Coils"/>
    </source>
</evidence>
<protein>
    <submittedName>
        <fullName evidence="3">Uncharacterized protein</fullName>
    </submittedName>
</protein>
<dbReference type="InterPro" id="IPR052785">
    <property type="entry name" value="Enterotoxin_cmpnt"/>
</dbReference>
<feature type="transmembrane region" description="Helical" evidence="2">
    <location>
        <begin position="245"/>
        <end position="268"/>
    </location>
</feature>
<name>A0ABP8MA00_9BACT</name>
<accession>A0ABP8MA00</accession>
<dbReference type="RefSeq" id="WP_345031827.1">
    <property type="nucleotide sequence ID" value="NZ_BAABEY010000033.1"/>
</dbReference>
<dbReference type="Gene3D" id="1.20.1170.10">
    <property type="match status" value="2"/>
</dbReference>